<gene>
    <name evidence="1" type="ORF">ABS766_11930</name>
</gene>
<accession>A0ABW8YXS9</accession>
<proteinExistence type="predicted"/>
<name>A0ABW8YXS9_9FLAO</name>
<sequence>MNKIVQDATGDEINFPDVNDSDAATIGDTALINDKPATGEYVMPDGRTFIFRDGKLSKIIEDRSVGAKMYLNQKRKKVNPTAVPGNRAAGILDRVKAARKAKF</sequence>
<reference evidence="1 2" key="1">
    <citation type="submission" date="2024-06" db="EMBL/GenBank/DDBJ databases">
        <authorList>
            <person name="Kaempfer P."/>
            <person name="Viver T."/>
        </authorList>
    </citation>
    <scope>NUCLEOTIDE SEQUENCE [LARGE SCALE GENOMIC DNA]</scope>
    <source>
        <strain evidence="1 2">ST-119</strain>
    </source>
</reference>
<organism evidence="1 2">
    <name type="scientific">Flavobacterium rhizosphaerae</name>
    <dbReference type="NCBI Taxonomy" id="3163298"/>
    <lineage>
        <taxon>Bacteria</taxon>
        <taxon>Pseudomonadati</taxon>
        <taxon>Bacteroidota</taxon>
        <taxon>Flavobacteriia</taxon>
        <taxon>Flavobacteriales</taxon>
        <taxon>Flavobacteriaceae</taxon>
        <taxon>Flavobacterium</taxon>
    </lineage>
</organism>
<evidence type="ECO:0000313" key="2">
    <source>
        <dbReference type="Proteomes" id="UP001629156"/>
    </source>
</evidence>
<dbReference type="Proteomes" id="UP001629156">
    <property type="component" value="Unassembled WGS sequence"/>
</dbReference>
<keyword evidence="2" id="KW-1185">Reference proteome</keyword>
<comment type="caution">
    <text evidence="1">The sequence shown here is derived from an EMBL/GenBank/DDBJ whole genome shotgun (WGS) entry which is preliminary data.</text>
</comment>
<protein>
    <submittedName>
        <fullName evidence="1">Uncharacterized protein</fullName>
    </submittedName>
</protein>
<dbReference type="EMBL" id="JBELPZ010000012">
    <property type="protein sequence ID" value="MFL9845129.1"/>
    <property type="molecule type" value="Genomic_DNA"/>
</dbReference>
<dbReference type="RefSeq" id="WP_408085397.1">
    <property type="nucleotide sequence ID" value="NZ_JBELPZ010000012.1"/>
</dbReference>
<evidence type="ECO:0000313" key="1">
    <source>
        <dbReference type="EMBL" id="MFL9845129.1"/>
    </source>
</evidence>